<sequence length="1283" mass="138536">MQQLIIRVLEYPEALTAFIEAGGMELALDKLTACHQAGPSNGQGLVSSLMNYLKLPPQMINLSTPASCNKKSQTPVIETANGLVNMAPLCTVSCGNPTAQAADVLLDGGGGMSVRGACAARRVRAAAWSYHFFSADDASLALTLTLPYAVQLHEVQLQPHLTSLASHSSDVVVQVRMYMMVSQEQQLGVRGGGVHARGERAGARLCGPRGAGAVSALCACVAAGGAAALHAHAALLAAARHARRTARAAAHRATQHGRARTRQRSVLWTLKEKNLLDNLEELITDDLFELVYTWVKDVPETSLLKKSLDAILCSMCYIRPELFKMLLEHMDIPMDQDESMEGLTDDRKQQWPGGAGGAASRVALSARAGLLHSAAAAAIEAKLESIKAQKNSTEDVQMMEPEKEPSQGKSELPSMKTVHQLVEWARAVCWSKRLKDWLGGPGIPIMDDTTKLCMNASPTAAGASVLRSASDTAITTVAEAWELSLAAASASKDKRVKDVKNTSLKQQNNKKRQTKTSNDASVLSVTDDLIESSIRVQVPGLEGFIPPSTTLAQLAAAVPHTIGPHLSLTLHLNTNGGTPGAGPSSSSAGATSSAATSTGGSAILRFFGAVGGLALVAARLPRPHAPPPDPPALVHHHHDLDWVKLDDPYEEVVELGVAPGGGGAGGGAEEGGCTGVPAHALLALGLLLKLPGYADALLDEGARACHLLRLLLGNSQGSNGSTGKSEEKSQLYWAKGTGFGTGSTQQSWNVEQALVRQRTEEEHVTVLLQVLASYMNPGEKWPPEEGAAETTDKEDSDETHDLPAEFIDLIANSSLVPAICSYLRNDSVLDMSRHIPLYVHVLRCARALWALGARRLAPALRPLPRLLACMSRTTNSYATKLRMSKKNIFGKMTYSQRFSTSSNSELSEEDEGLAALIADIQVTLLCRSENEAESGRASGVPAPLSGATREARYIELMRTMQFETFEMISECAESGFRFLVPYHFEGAVRAAGERAHPARMKRLAQEAATLATSLPLSYSSSVFVRTDADRLDVMKVLITGPSDTPYANGCFVLDVYFPAEYPAVPMLINLETTGRHSVRFNPNLYNDGKVCLSVLNTWHGRPEEKWNAHTSSFLQVLVSIQSLILVPEPYFNEPGYERSRGTRVGSSASLEYNSNIYQACVRWAMLDHLRNPEPCFKEVIQTHFWIKRNEIMQTVANWITELESQSGDERTQRSIQLNLMALKRHYVKLQEELGKLAVPAGLEELDEPFQLPAAPEPAPAAPAPPSNDEIDHDMEKIVSQVLD</sequence>
<name>A0A922MB50_SPOEX</name>
<dbReference type="GO" id="GO:0004842">
    <property type="term" value="F:ubiquitin-protein transferase activity"/>
    <property type="evidence" value="ECO:0007669"/>
    <property type="project" value="InterPro"/>
</dbReference>
<dbReference type="GO" id="GO:0043066">
    <property type="term" value="P:negative regulation of apoptotic process"/>
    <property type="evidence" value="ECO:0007669"/>
    <property type="project" value="TreeGrafter"/>
</dbReference>
<dbReference type="GO" id="GO:0032465">
    <property type="term" value="P:regulation of cytokinesis"/>
    <property type="evidence" value="ECO:0007669"/>
    <property type="project" value="InterPro"/>
</dbReference>
<evidence type="ECO:0000256" key="3">
    <source>
        <dbReference type="SAM" id="MobiDB-lite"/>
    </source>
</evidence>
<accession>A0A922MB50</accession>
<dbReference type="PANTHER" id="PTHR46116">
    <property type="entry name" value="(E3-INDEPENDENT) E2 UBIQUITIN-CONJUGATING ENZYME"/>
    <property type="match status" value="1"/>
</dbReference>
<feature type="compositionally biased region" description="Low complexity" evidence="3">
    <location>
        <begin position="581"/>
        <end position="594"/>
    </location>
</feature>
<dbReference type="InterPro" id="IPR000608">
    <property type="entry name" value="UBC"/>
</dbReference>
<dbReference type="GO" id="GO:0004869">
    <property type="term" value="F:cysteine-type endopeptidase inhibitor activity"/>
    <property type="evidence" value="ECO:0007669"/>
    <property type="project" value="TreeGrafter"/>
</dbReference>
<protein>
    <recommendedName>
        <fullName evidence="4">UBC core domain-containing protein</fullName>
    </recommendedName>
</protein>
<feature type="region of interest" description="Disordered" evidence="3">
    <location>
        <begin position="777"/>
        <end position="799"/>
    </location>
</feature>
<dbReference type="GO" id="GO:0005634">
    <property type="term" value="C:nucleus"/>
    <property type="evidence" value="ECO:0007669"/>
    <property type="project" value="TreeGrafter"/>
</dbReference>
<evidence type="ECO:0000256" key="2">
    <source>
        <dbReference type="ARBA" id="ARBA00022786"/>
    </source>
</evidence>
<dbReference type="Gene3D" id="3.10.110.10">
    <property type="entry name" value="Ubiquitin Conjugating Enzyme"/>
    <property type="match status" value="1"/>
</dbReference>
<organism evidence="5 6">
    <name type="scientific">Spodoptera exigua</name>
    <name type="common">Beet armyworm</name>
    <name type="synonym">Noctua fulgens</name>
    <dbReference type="NCBI Taxonomy" id="7107"/>
    <lineage>
        <taxon>Eukaryota</taxon>
        <taxon>Metazoa</taxon>
        <taxon>Ecdysozoa</taxon>
        <taxon>Arthropoda</taxon>
        <taxon>Hexapoda</taxon>
        <taxon>Insecta</taxon>
        <taxon>Pterygota</taxon>
        <taxon>Neoptera</taxon>
        <taxon>Endopterygota</taxon>
        <taxon>Lepidoptera</taxon>
        <taxon>Glossata</taxon>
        <taxon>Ditrysia</taxon>
        <taxon>Noctuoidea</taxon>
        <taxon>Noctuidae</taxon>
        <taxon>Amphipyrinae</taxon>
        <taxon>Spodoptera</taxon>
    </lineage>
</organism>
<keyword evidence="1" id="KW-0808">Transferase</keyword>
<evidence type="ECO:0000313" key="6">
    <source>
        <dbReference type="Proteomes" id="UP000814243"/>
    </source>
</evidence>
<dbReference type="PANTHER" id="PTHR46116:SF39">
    <property type="entry name" value="BACULOVIRAL IAP REPEAT-CONTAINING PROTEIN 6"/>
    <property type="match status" value="1"/>
</dbReference>
<evidence type="ECO:0000313" key="5">
    <source>
        <dbReference type="EMBL" id="KAH9633687.1"/>
    </source>
</evidence>
<evidence type="ECO:0000259" key="4">
    <source>
        <dbReference type="PROSITE" id="PS50127"/>
    </source>
</evidence>
<feature type="region of interest" description="Disordered" evidence="3">
    <location>
        <begin position="569"/>
        <end position="594"/>
    </location>
</feature>
<dbReference type="Proteomes" id="UP000814243">
    <property type="component" value="Unassembled WGS sequence"/>
</dbReference>
<feature type="region of interest" description="Disordered" evidence="3">
    <location>
        <begin position="1247"/>
        <end position="1273"/>
    </location>
</feature>
<comment type="caution">
    <text evidence="5">The sequence shown here is derived from an EMBL/GenBank/DDBJ whole genome shotgun (WGS) entry which is preliminary data.</text>
</comment>
<dbReference type="SMART" id="SM00212">
    <property type="entry name" value="UBCc"/>
    <property type="match status" value="1"/>
</dbReference>
<dbReference type="Pfam" id="PF12356">
    <property type="entry name" value="BIRC6"/>
    <property type="match status" value="1"/>
</dbReference>
<dbReference type="EMBL" id="JACEFF010000642">
    <property type="protein sequence ID" value="KAH9633687.1"/>
    <property type="molecule type" value="Genomic_DNA"/>
</dbReference>
<dbReference type="Pfam" id="PF00179">
    <property type="entry name" value="UQ_con"/>
    <property type="match status" value="1"/>
</dbReference>
<feature type="compositionally biased region" description="Pro residues" evidence="3">
    <location>
        <begin position="1254"/>
        <end position="1265"/>
    </location>
</feature>
<feature type="region of interest" description="Disordered" evidence="3">
    <location>
        <begin position="492"/>
        <end position="520"/>
    </location>
</feature>
<reference evidence="5" key="1">
    <citation type="journal article" date="2021" name="G3 (Bethesda)">
        <title>Genome and transcriptome analysis of the beet armyworm Spodoptera exigua reveals targets for pest control. .</title>
        <authorList>
            <person name="Simon S."/>
            <person name="Breeschoten T."/>
            <person name="Jansen H.J."/>
            <person name="Dirks R.P."/>
            <person name="Schranz M.E."/>
            <person name="Ros V.I.D."/>
        </authorList>
    </citation>
    <scope>NUCLEOTIDE SEQUENCE</scope>
    <source>
        <strain evidence="5">TB_SE_WUR_2020</strain>
    </source>
</reference>
<dbReference type="SUPFAM" id="SSF54495">
    <property type="entry name" value="UBC-like"/>
    <property type="match status" value="1"/>
</dbReference>
<dbReference type="GO" id="GO:0006915">
    <property type="term" value="P:apoptotic process"/>
    <property type="evidence" value="ECO:0007669"/>
    <property type="project" value="InterPro"/>
</dbReference>
<dbReference type="PROSITE" id="PS50127">
    <property type="entry name" value="UBC_2"/>
    <property type="match status" value="1"/>
</dbReference>
<feature type="region of interest" description="Disordered" evidence="3">
    <location>
        <begin position="390"/>
        <end position="413"/>
    </location>
</feature>
<dbReference type="CDD" id="cd23810">
    <property type="entry name" value="UBCc_BIRC6"/>
    <property type="match status" value="1"/>
</dbReference>
<keyword evidence="2" id="KW-0833">Ubl conjugation pathway</keyword>
<gene>
    <name evidence="5" type="ORF">HF086_009021</name>
</gene>
<dbReference type="InterPro" id="IPR022103">
    <property type="entry name" value="BIRC6"/>
</dbReference>
<dbReference type="InterPro" id="IPR016135">
    <property type="entry name" value="UBQ-conjugating_enzyme/RWD"/>
</dbReference>
<feature type="domain" description="UBC core" evidence="4">
    <location>
        <begin position="998"/>
        <end position="1165"/>
    </location>
</feature>
<evidence type="ECO:0000256" key="1">
    <source>
        <dbReference type="ARBA" id="ARBA00022679"/>
    </source>
</evidence>
<dbReference type="FunFam" id="3.10.110.10:FF:000014">
    <property type="entry name" value="Baculoviral IAP repeat-containing protein 6"/>
    <property type="match status" value="1"/>
</dbReference>
<proteinExistence type="predicted"/>